<protein>
    <recommendedName>
        <fullName evidence="4">Secreted protein</fullName>
    </recommendedName>
</protein>
<evidence type="ECO:0008006" key="4">
    <source>
        <dbReference type="Google" id="ProtNLM"/>
    </source>
</evidence>
<sequence length="176" mass="18545">MERSGCVVKQENTARAHKLALMSAAWFVLSSSAANVCAQNNANDDRVIQPTSALIVSEYETFVTRPNPPAIFMERKIGSADAGEAASNERIIVNPVMEEELAASVQPIASAPLAVRADITLEKVTATTDESPVAAHTTSVTLWDEIPPPVPAPVPVEAVTRSAPGNVASAGTQKTR</sequence>
<evidence type="ECO:0000256" key="1">
    <source>
        <dbReference type="SAM" id="SignalP"/>
    </source>
</evidence>
<dbReference type="Proteomes" id="UP000214720">
    <property type="component" value="Unassembled WGS sequence"/>
</dbReference>
<feature type="chain" id="PRO_5012308022" description="Secreted protein" evidence="1">
    <location>
        <begin position="34"/>
        <end position="176"/>
    </location>
</feature>
<name>A0A226WVR5_CABSO</name>
<dbReference type="AlphaFoldDB" id="A0A226WVR5"/>
<dbReference type="EMBL" id="MTHB01000185">
    <property type="protein sequence ID" value="OXC75272.1"/>
    <property type="molecule type" value="Genomic_DNA"/>
</dbReference>
<gene>
    <name evidence="2" type="ORF">BSU04_27895</name>
</gene>
<reference evidence="3" key="1">
    <citation type="submission" date="2017-01" db="EMBL/GenBank/DDBJ databases">
        <title>Genome Analysis of Deinococcus marmoris KOPRI26562.</title>
        <authorList>
            <person name="Kim J.H."/>
            <person name="Oh H.-M."/>
        </authorList>
    </citation>
    <scope>NUCLEOTIDE SEQUENCE [LARGE SCALE GENOMIC DNA]</scope>
    <source>
        <strain evidence="3">PAMC 26633</strain>
    </source>
</reference>
<feature type="signal peptide" evidence="1">
    <location>
        <begin position="1"/>
        <end position="33"/>
    </location>
</feature>
<evidence type="ECO:0000313" key="2">
    <source>
        <dbReference type="EMBL" id="OXC75272.1"/>
    </source>
</evidence>
<accession>A0A226WVR5</accession>
<keyword evidence="1" id="KW-0732">Signal</keyword>
<proteinExistence type="predicted"/>
<comment type="caution">
    <text evidence="2">The sequence shown here is derived from an EMBL/GenBank/DDBJ whole genome shotgun (WGS) entry which is preliminary data.</text>
</comment>
<evidence type="ECO:0000313" key="3">
    <source>
        <dbReference type="Proteomes" id="UP000214720"/>
    </source>
</evidence>
<organism evidence="2 3">
    <name type="scientific">Caballeronia sordidicola</name>
    <name type="common">Burkholderia sordidicola</name>
    <dbReference type="NCBI Taxonomy" id="196367"/>
    <lineage>
        <taxon>Bacteria</taxon>
        <taxon>Pseudomonadati</taxon>
        <taxon>Pseudomonadota</taxon>
        <taxon>Betaproteobacteria</taxon>
        <taxon>Burkholderiales</taxon>
        <taxon>Burkholderiaceae</taxon>
        <taxon>Caballeronia</taxon>
    </lineage>
</organism>